<name>A0A645EUB1_9ZZZZ</name>
<feature type="transmembrane region" description="Helical" evidence="1">
    <location>
        <begin position="105"/>
        <end position="125"/>
    </location>
</feature>
<evidence type="ECO:0000256" key="1">
    <source>
        <dbReference type="SAM" id="Phobius"/>
    </source>
</evidence>
<organism evidence="2">
    <name type="scientific">bioreactor metagenome</name>
    <dbReference type="NCBI Taxonomy" id="1076179"/>
    <lineage>
        <taxon>unclassified sequences</taxon>
        <taxon>metagenomes</taxon>
        <taxon>ecological metagenomes</taxon>
    </lineage>
</organism>
<accession>A0A645EUB1</accession>
<gene>
    <name evidence="2" type="ORF">SDC9_152279</name>
</gene>
<protein>
    <submittedName>
        <fullName evidence="2">Uncharacterized protein</fullName>
    </submittedName>
</protein>
<comment type="caution">
    <text evidence="2">The sequence shown here is derived from an EMBL/GenBank/DDBJ whole genome shotgun (WGS) entry which is preliminary data.</text>
</comment>
<reference evidence="2" key="1">
    <citation type="submission" date="2019-08" db="EMBL/GenBank/DDBJ databases">
        <authorList>
            <person name="Kucharzyk K."/>
            <person name="Murdoch R.W."/>
            <person name="Higgins S."/>
            <person name="Loffler F."/>
        </authorList>
    </citation>
    <scope>NUCLEOTIDE SEQUENCE</scope>
</reference>
<proteinExistence type="predicted"/>
<dbReference type="EMBL" id="VSSQ01050935">
    <property type="protein sequence ID" value="MPN05030.1"/>
    <property type="molecule type" value="Genomic_DNA"/>
</dbReference>
<sequence length="136" mass="15449">MRVVVASDDKQGTVVHQAIGLCFFEELFESVVYPIDSSYSHKFIITYRLRHIFPLQAIVRIWLVHVKSFGNHEHFVVAPALQHFNSLFIHYIIVEAPAAGTGIPLFFQILTGIVFLHAKLLRILLKLIGIITTGRI</sequence>
<keyword evidence="1" id="KW-0472">Membrane</keyword>
<dbReference type="AlphaFoldDB" id="A0A645EUB1"/>
<keyword evidence="1" id="KW-0812">Transmembrane</keyword>
<evidence type="ECO:0000313" key="2">
    <source>
        <dbReference type="EMBL" id="MPN05030.1"/>
    </source>
</evidence>
<keyword evidence="1" id="KW-1133">Transmembrane helix</keyword>